<keyword evidence="1" id="KW-1133">Transmembrane helix</keyword>
<evidence type="ECO:0008006" key="4">
    <source>
        <dbReference type="Google" id="ProtNLM"/>
    </source>
</evidence>
<comment type="caution">
    <text evidence="2">The sequence shown here is derived from an EMBL/GenBank/DDBJ whole genome shotgun (WGS) entry which is preliminary data.</text>
</comment>
<dbReference type="AlphaFoldDB" id="A0A559KBX0"/>
<dbReference type="PANTHER" id="PTHR40040">
    <property type="entry name" value="SMALL HYDROPHOBIC PROTEIN-RELATED"/>
    <property type="match status" value="1"/>
</dbReference>
<name>A0A559KBX0_9BACL</name>
<keyword evidence="1" id="KW-0472">Membrane</keyword>
<dbReference type="PANTHER" id="PTHR40040:SF1">
    <property type="entry name" value="MEMBRANE PROTEIN"/>
    <property type="match status" value="1"/>
</dbReference>
<accession>A0A559KBX0</accession>
<dbReference type="RefSeq" id="WP_144847244.1">
    <property type="nucleotide sequence ID" value="NZ_VNJI01000013.1"/>
</dbReference>
<evidence type="ECO:0000256" key="1">
    <source>
        <dbReference type="SAM" id="Phobius"/>
    </source>
</evidence>
<protein>
    <recommendedName>
        <fullName evidence="4">DUF4190 domain-containing protein</fullName>
    </recommendedName>
</protein>
<dbReference type="EMBL" id="VNJI01000013">
    <property type="protein sequence ID" value="TVY09632.1"/>
    <property type="molecule type" value="Genomic_DNA"/>
</dbReference>
<keyword evidence="3" id="KW-1185">Reference proteome</keyword>
<reference evidence="2 3" key="1">
    <citation type="submission" date="2019-07" db="EMBL/GenBank/DDBJ databases">
        <authorList>
            <person name="Kim J."/>
        </authorList>
    </citation>
    <scope>NUCLEOTIDE SEQUENCE [LARGE SCALE GENOMIC DNA]</scope>
    <source>
        <strain evidence="2 3">JC52</strain>
    </source>
</reference>
<dbReference type="Proteomes" id="UP000317036">
    <property type="component" value="Unassembled WGS sequence"/>
</dbReference>
<feature type="transmembrane region" description="Helical" evidence="1">
    <location>
        <begin position="75"/>
        <end position="108"/>
    </location>
</feature>
<gene>
    <name evidence="2" type="ORF">FPZ49_12915</name>
</gene>
<proteinExistence type="predicted"/>
<keyword evidence="1" id="KW-0812">Transmembrane</keyword>
<evidence type="ECO:0000313" key="2">
    <source>
        <dbReference type="EMBL" id="TVY09632.1"/>
    </source>
</evidence>
<organism evidence="2 3">
    <name type="scientific">Paenibacillus cremeus</name>
    <dbReference type="NCBI Taxonomy" id="2163881"/>
    <lineage>
        <taxon>Bacteria</taxon>
        <taxon>Bacillati</taxon>
        <taxon>Bacillota</taxon>
        <taxon>Bacilli</taxon>
        <taxon>Bacillales</taxon>
        <taxon>Paenibacillaceae</taxon>
        <taxon>Paenibacillus</taxon>
    </lineage>
</organism>
<feature type="transmembrane region" description="Helical" evidence="1">
    <location>
        <begin position="114"/>
        <end position="136"/>
    </location>
</feature>
<dbReference type="OrthoDB" id="1754157at2"/>
<evidence type="ECO:0000313" key="3">
    <source>
        <dbReference type="Proteomes" id="UP000317036"/>
    </source>
</evidence>
<sequence>MDDFRRTEPQQHEEALEIYKRDQLKTESGAIADEEYAAEITPVPFVGSPVQPAAWNDPDSVASTNPVVRSQSYRWLGITALLLSVLSLFVYPALFGTVSTVLGFFAFLLGVRGLGAWAVVVGLISLAGYFILVPLYA</sequence>
<dbReference type="InterPro" id="IPR055338">
    <property type="entry name" value="YqfX-like"/>
</dbReference>